<organism evidence="1 2">
    <name type="scientific">Paramuricea clavata</name>
    <name type="common">Red gorgonian</name>
    <name type="synonym">Violescent sea-whip</name>
    <dbReference type="NCBI Taxonomy" id="317549"/>
    <lineage>
        <taxon>Eukaryota</taxon>
        <taxon>Metazoa</taxon>
        <taxon>Cnidaria</taxon>
        <taxon>Anthozoa</taxon>
        <taxon>Octocorallia</taxon>
        <taxon>Malacalcyonacea</taxon>
        <taxon>Plexauridae</taxon>
        <taxon>Paramuricea</taxon>
    </lineage>
</organism>
<dbReference type="InterPro" id="IPR003497">
    <property type="entry name" value="BRO_N_domain"/>
</dbReference>
<dbReference type="AlphaFoldDB" id="A0A6S7G3I6"/>
<name>A0A6S7G3I6_PARCT</name>
<reference evidence="1" key="1">
    <citation type="submission" date="2020-04" db="EMBL/GenBank/DDBJ databases">
        <authorList>
            <person name="Alioto T."/>
            <person name="Alioto T."/>
            <person name="Gomez Garrido J."/>
        </authorList>
    </citation>
    <scope>NUCLEOTIDE SEQUENCE</scope>
    <source>
        <strain evidence="1">A484AB</strain>
    </source>
</reference>
<dbReference type="OrthoDB" id="7468926at2759"/>
<comment type="caution">
    <text evidence="1">The sequence shown here is derived from an EMBL/GenBank/DDBJ whole genome shotgun (WGS) entry which is preliminary data.</text>
</comment>
<keyword evidence="2" id="KW-1185">Reference proteome</keyword>
<gene>
    <name evidence="1" type="ORF">PACLA_8A044416</name>
</gene>
<evidence type="ECO:0000313" key="1">
    <source>
        <dbReference type="EMBL" id="CAB3983342.1"/>
    </source>
</evidence>
<dbReference type="EMBL" id="CACRXK020000603">
    <property type="protein sequence ID" value="CAB3983342.1"/>
    <property type="molecule type" value="Genomic_DNA"/>
</dbReference>
<evidence type="ECO:0000313" key="2">
    <source>
        <dbReference type="Proteomes" id="UP001152795"/>
    </source>
</evidence>
<dbReference type="PANTHER" id="PTHR36180">
    <property type="entry name" value="DNA-BINDING PROTEIN-RELATED-RELATED"/>
    <property type="match status" value="1"/>
</dbReference>
<sequence>MRLEILENSAIIGNNKIRTLIPKDGGKIYFMAKEVASALGYKNTVDAVARHTDERSRNILRNIRAAGNTLLPSMHPDTVFITESGIYELVFGSKLPTARDFKWWIVDEVIPSIRKTGTYTLPGVLNRIKGIGDMELCKLSVGDKVEARGEFVHKGNIVKDPGAVSRGKKGGLAVQKNIRRTKEISRERGARILELEKERDDLEEELDVLTDERDDLIEERDNITEERNGLEEEWNEARQRVHDLEVEMDEKDERVRELEDENDELRTSDKC</sequence>
<dbReference type="PANTHER" id="PTHR36180:SF2">
    <property type="entry name" value="BRO FAMILY PROTEIN"/>
    <property type="match status" value="1"/>
</dbReference>
<dbReference type="Pfam" id="PF02498">
    <property type="entry name" value="Bro-N"/>
    <property type="match status" value="1"/>
</dbReference>
<accession>A0A6S7G3I6</accession>
<dbReference type="SMART" id="SM01040">
    <property type="entry name" value="Bro-N"/>
    <property type="match status" value="1"/>
</dbReference>
<protein>
    <submittedName>
        <fullName evidence="1">Uncharacterized protein</fullName>
    </submittedName>
</protein>
<dbReference type="Proteomes" id="UP001152795">
    <property type="component" value="Unassembled WGS sequence"/>
</dbReference>
<proteinExistence type="predicted"/>
<dbReference type="PROSITE" id="PS51750">
    <property type="entry name" value="BRO_N"/>
    <property type="match status" value="1"/>
</dbReference>